<dbReference type="RefSeq" id="WP_157090633.1">
    <property type="nucleotide sequence ID" value="NZ_JARMAB010000024.1"/>
</dbReference>
<dbReference type="PANTHER" id="PTHR22550:SF5">
    <property type="entry name" value="LEUCINE ZIPPER PROTEIN 4"/>
    <property type="match status" value="1"/>
</dbReference>
<evidence type="ECO:0000256" key="5">
    <source>
        <dbReference type="SAM" id="Phobius"/>
    </source>
</evidence>
<dbReference type="EMBL" id="JARMAB010000024">
    <property type="protein sequence ID" value="MED1204562.1"/>
    <property type="molecule type" value="Genomic_DNA"/>
</dbReference>
<name>A0ABU6MJH1_9BACI</name>
<dbReference type="Proteomes" id="UP001341444">
    <property type="component" value="Unassembled WGS sequence"/>
</dbReference>
<keyword evidence="5" id="KW-1133">Transmembrane helix</keyword>
<keyword evidence="3 4" id="KW-0472">Membrane</keyword>
<sequence length="514" mass="57103">MGIMRKMVDKLFMSISSPDSPLSSESPQTLNLNLQVNLLKIKQSLGDSSDIIFRTIKMGKNESIAIALIYIDGLIDSKSAQNFVMESLMFESRSMDVKPKKVLEVLKDSLLTVTDLKEVHLFHDLLDKILSGHMIILVEGYTQGFAIGLQGFEQRGISEPETEGLVRGPKEGFTESLRTNITLVRRKIKHPNFRVESKKIGSLTKTDIAILYIQDLVDEQILDELRKRLMKIDTDSILESGYIEEFIQDQQFTPFPTVQNTERPDAVAAALLEGRVAVVVDGTPFVLIVPALFSQFYQSPEDYYQSADFATFTRILRILSLFIALLAPSLYIAVSTYHQEMLPTALLYNLAAQREGVPFPAFIEALFMEITLEILREAGIRLPKSVGSAVSIVGALVIGQAAVEAGLVSAAMVIVVSITAISSFAFPAFHMAIPIRLLRFAFILLAATLGLFGITTGLIALILHLCRLKSFGVPYMSPFAPLVLSKQKDTLIRVPRNLADTRSRKKLKKNKVYD</sequence>
<comment type="similarity">
    <text evidence="2 4">Belongs to the GerABKA family.</text>
</comment>
<dbReference type="PIRSF" id="PIRSF005690">
    <property type="entry name" value="GerBA"/>
    <property type="match status" value="1"/>
</dbReference>
<feature type="transmembrane region" description="Helical" evidence="5">
    <location>
        <begin position="409"/>
        <end position="429"/>
    </location>
</feature>
<proteinExistence type="inferred from homology"/>
<feature type="transmembrane region" description="Helical" evidence="5">
    <location>
        <begin position="315"/>
        <end position="337"/>
    </location>
</feature>
<dbReference type="PANTHER" id="PTHR22550">
    <property type="entry name" value="SPORE GERMINATION PROTEIN"/>
    <property type="match status" value="1"/>
</dbReference>
<dbReference type="InterPro" id="IPR004995">
    <property type="entry name" value="Spore_Ger"/>
</dbReference>
<keyword evidence="5" id="KW-0812">Transmembrane</keyword>
<accession>A0ABU6MJH1</accession>
<feature type="transmembrane region" description="Helical" evidence="5">
    <location>
        <begin position="441"/>
        <end position="465"/>
    </location>
</feature>
<evidence type="ECO:0000256" key="2">
    <source>
        <dbReference type="ARBA" id="ARBA00005278"/>
    </source>
</evidence>
<protein>
    <submittedName>
        <fullName evidence="6">Spore germination protein</fullName>
    </submittedName>
</protein>
<feature type="transmembrane region" description="Helical" evidence="5">
    <location>
        <begin position="386"/>
        <end position="403"/>
    </location>
</feature>
<evidence type="ECO:0000256" key="1">
    <source>
        <dbReference type="ARBA" id="ARBA00004141"/>
    </source>
</evidence>
<comment type="caution">
    <text evidence="6">The sequence shown here is derived from an EMBL/GenBank/DDBJ whole genome shotgun (WGS) entry which is preliminary data.</text>
</comment>
<evidence type="ECO:0000313" key="6">
    <source>
        <dbReference type="EMBL" id="MED1204562.1"/>
    </source>
</evidence>
<evidence type="ECO:0000256" key="3">
    <source>
        <dbReference type="ARBA" id="ARBA00023136"/>
    </source>
</evidence>
<keyword evidence="7" id="KW-1185">Reference proteome</keyword>
<gene>
    <name evidence="6" type="ORF">P4T90_16050</name>
</gene>
<dbReference type="Pfam" id="PF03323">
    <property type="entry name" value="GerA"/>
    <property type="match status" value="1"/>
</dbReference>
<comment type="subcellular location">
    <subcellularLocation>
        <location evidence="4">Cell membrane</location>
    </subcellularLocation>
    <subcellularLocation>
        <location evidence="1">Membrane</location>
        <topology evidence="1">Multi-pass membrane protein</topology>
    </subcellularLocation>
</comment>
<dbReference type="InterPro" id="IPR050768">
    <property type="entry name" value="UPF0353/GerABKA_families"/>
</dbReference>
<evidence type="ECO:0000256" key="4">
    <source>
        <dbReference type="PIRNR" id="PIRNR005690"/>
    </source>
</evidence>
<organism evidence="6 7">
    <name type="scientific">Heyndrickxia acidicola</name>
    <dbReference type="NCBI Taxonomy" id="209389"/>
    <lineage>
        <taxon>Bacteria</taxon>
        <taxon>Bacillati</taxon>
        <taxon>Bacillota</taxon>
        <taxon>Bacilli</taxon>
        <taxon>Bacillales</taxon>
        <taxon>Bacillaceae</taxon>
        <taxon>Heyndrickxia</taxon>
    </lineage>
</organism>
<evidence type="ECO:0000313" key="7">
    <source>
        <dbReference type="Proteomes" id="UP001341444"/>
    </source>
</evidence>
<reference evidence="6 7" key="1">
    <citation type="submission" date="2023-03" db="EMBL/GenBank/DDBJ databases">
        <title>Bacillus Genome Sequencing.</title>
        <authorList>
            <person name="Dunlap C."/>
        </authorList>
    </citation>
    <scope>NUCLEOTIDE SEQUENCE [LARGE SCALE GENOMIC DNA]</scope>
    <source>
        <strain evidence="6 7">B-23453</strain>
    </source>
</reference>